<dbReference type="SUPFAM" id="SSF51621">
    <property type="entry name" value="Phosphoenolpyruvate/pyruvate domain"/>
    <property type="match status" value="1"/>
</dbReference>
<accession>A0AAN6Q2L4</accession>
<dbReference type="InterPro" id="IPR007051">
    <property type="entry name" value="CHORD_dom"/>
</dbReference>
<keyword evidence="1" id="KW-0479">Metal-binding</keyword>
<dbReference type="PANTHER" id="PTHR46983:SF3">
    <property type="entry name" value="CHPADIPLOID STATE MAINTENANCE PROTEIN CHPA"/>
    <property type="match status" value="1"/>
</dbReference>
<dbReference type="EMBL" id="MU863634">
    <property type="protein sequence ID" value="KAK4101661.1"/>
    <property type="molecule type" value="Genomic_DNA"/>
</dbReference>
<evidence type="ECO:0000313" key="7">
    <source>
        <dbReference type="EMBL" id="KAK4101661.1"/>
    </source>
</evidence>
<feature type="region of interest" description="Disordered" evidence="4">
    <location>
        <begin position="326"/>
        <end position="359"/>
    </location>
</feature>
<reference evidence="7" key="1">
    <citation type="journal article" date="2023" name="Mol. Phylogenet. Evol.">
        <title>Genome-scale phylogeny and comparative genomics of the fungal order Sordariales.</title>
        <authorList>
            <person name="Hensen N."/>
            <person name="Bonometti L."/>
            <person name="Westerberg I."/>
            <person name="Brannstrom I.O."/>
            <person name="Guillou S."/>
            <person name="Cros-Aarteil S."/>
            <person name="Calhoun S."/>
            <person name="Haridas S."/>
            <person name="Kuo A."/>
            <person name="Mondo S."/>
            <person name="Pangilinan J."/>
            <person name="Riley R."/>
            <person name="LaButti K."/>
            <person name="Andreopoulos B."/>
            <person name="Lipzen A."/>
            <person name="Chen C."/>
            <person name="Yan M."/>
            <person name="Daum C."/>
            <person name="Ng V."/>
            <person name="Clum A."/>
            <person name="Steindorff A."/>
            <person name="Ohm R.A."/>
            <person name="Martin F."/>
            <person name="Silar P."/>
            <person name="Natvig D.O."/>
            <person name="Lalanne C."/>
            <person name="Gautier V."/>
            <person name="Ament-Velasquez S.L."/>
            <person name="Kruys A."/>
            <person name="Hutchinson M.I."/>
            <person name="Powell A.J."/>
            <person name="Barry K."/>
            <person name="Miller A.N."/>
            <person name="Grigoriev I.V."/>
            <person name="Debuchy R."/>
            <person name="Gladieux P."/>
            <person name="Hiltunen Thoren M."/>
            <person name="Johannesson H."/>
        </authorList>
    </citation>
    <scope>NUCLEOTIDE SEQUENCE</scope>
    <source>
        <strain evidence="7">CBS 757.83</strain>
    </source>
</reference>
<dbReference type="PROSITE" id="PS51401">
    <property type="entry name" value="CHORD"/>
    <property type="match status" value="2"/>
</dbReference>
<reference evidence="7" key="2">
    <citation type="submission" date="2023-05" db="EMBL/GenBank/DDBJ databases">
        <authorList>
            <consortium name="Lawrence Berkeley National Laboratory"/>
            <person name="Steindorff A."/>
            <person name="Hensen N."/>
            <person name="Bonometti L."/>
            <person name="Westerberg I."/>
            <person name="Brannstrom I.O."/>
            <person name="Guillou S."/>
            <person name="Cros-Aarteil S."/>
            <person name="Calhoun S."/>
            <person name="Haridas S."/>
            <person name="Kuo A."/>
            <person name="Mondo S."/>
            <person name="Pangilinan J."/>
            <person name="Riley R."/>
            <person name="Labutti K."/>
            <person name="Andreopoulos B."/>
            <person name="Lipzen A."/>
            <person name="Chen C."/>
            <person name="Yanf M."/>
            <person name="Daum C."/>
            <person name="Ng V."/>
            <person name="Clum A."/>
            <person name="Ohm R."/>
            <person name="Martin F."/>
            <person name="Silar P."/>
            <person name="Natvig D."/>
            <person name="Lalanne C."/>
            <person name="Gautier V."/>
            <person name="Ament-Velasquez S.L."/>
            <person name="Kruys A."/>
            <person name="Hutchinson M.I."/>
            <person name="Powell A.J."/>
            <person name="Barry K."/>
            <person name="Miller A.N."/>
            <person name="Grigoriev I.V."/>
            <person name="Debuchy R."/>
            <person name="Gladieux P."/>
            <person name="Thoren M.H."/>
            <person name="Johannesson H."/>
        </authorList>
    </citation>
    <scope>NUCLEOTIDE SEQUENCE</scope>
    <source>
        <strain evidence="7">CBS 757.83</strain>
    </source>
</reference>
<dbReference type="InterPro" id="IPR039790">
    <property type="entry name" value="CHRD1"/>
</dbReference>
<feature type="domain" description="CHORD" evidence="6">
    <location>
        <begin position="248"/>
        <end position="304"/>
    </location>
</feature>
<dbReference type="SUPFAM" id="SSF49764">
    <property type="entry name" value="HSP20-like chaperones"/>
    <property type="match status" value="1"/>
</dbReference>
<evidence type="ECO:0000313" key="8">
    <source>
        <dbReference type="Proteomes" id="UP001305647"/>
    </source>
</evidence>
<keyword evidence="2" id="KW-0677">Repeat</keyword>
<dbReference type="Pfam" id="PF04969">
    <property type="entry name" value="CS"/>
    <property type="match status" value="1"/>
</dbReference>
<dbReference type="AlphaFoldDB" id="A0AAN6Q2L4"/>
<feature type="domain" description="CS" evidence="5">
    <location>
        <begin position="451"/>
        <end position="543"/>
    </location>
</feature>
<evidence type="ECO:0000259" key="6">
    <source>
        <dbReference type="PROSITE" id="PS51401"/>
    </source>
</evidence>
<dbReference type="InterPro" id="IPR015813">
    <property type="entry name" value="Pyrv/PenolPyrv_kinase-like_dom"/>
</dbReference>
<dbReference type="Pfam" id="PF03328">
    <property type="entry name" value="HpcH_HpaI"/>
    <property type="match status" value="1"/>
</dbReference>
<keyword evidence="8" id="KW-1185">Reference proteome</keyword>
<sequence>MSNMLTSNRLKQVLSEGTRPAMGFWQMLPGANLSRVLARAGADWVMVDCEHGNIDDAAMHEAVPAIAALGVSPIVRLPDLHPWMVKRERPAQPRGQPCQPSLTHFQILVPLIRTAEEVKAVVAAAKFPPEGQRGFGSPFVLQNFGPGLSMTDYLQQANEGLLTMVQVETQEALESVEEIAPLVDVVFVGPFDLGNNIGHPIIGGKMDPELDEAITRILKATVAAGKKCGIYCSSGEEARGQTVMAQKCVHQGCGKTFTDADDICRYHPGPPVFHEGQKGWKCCKPRVLTFEEFMAIEPCTEGKHSTTDLPPKVEKAEADPTLLAAANLPPPRPRAPVVAPQHIPTPPPPPPDSEDDESVEIPDGRVCRRKACGATYHKGSGREGERCVHHPGAPIFHEGSKGYTCCKRRVLEFDQFMKIEGCRTKDRHLFVGSGKKDAAGKGPGAGEEELLETVRYDYYQTQTAVIASFFLKKIDKEAAKVEFRERKLALDLPTMDAPRPKRYKAQVPLYGPIDTAKSSFKILGTKLEVSLAKADGSSWPVLRSDDRPTGEIFQTGRAGRA</sequence>
<protein>
    <submittedName>
        <fullName evidence="7">Phosphoenolpyruvate/pyruvate domain-containing protein</fullName>
    </submittedName>
</protein>
<feature type="domain" description="CHORD" evidence="6">
    <location>
        <begin position="367"/>
        <end position="428"/>
    </location>
</feature>
<dbReference type="InterPro" id="IPR040442">
    <property type="entry name" value="Pyrv_kinase-like_dom_sf"/>
</dbReference>
<dbReference type="GO" id="GO:0046872">
    <property type="term" value="F:metal ion binding"/>
    <property type="evidence" value="ECO:0007669"/>
    <property type="project" value="UniProtKB-KW"/>
</dbReference>
<evidence type="ECO:0000256" key="4">
    <source>
        <dbReference type="SAM" id="MobiDB-lite"/>
    </source>
</evidence>
<dbReference type="Proteomes" id="UP001305647">
    <property type="component" value="Unassembled WGS sequence"/>
</dbReference>
<dbReference type="Pfam" id="PF04968">
    <property type="entry name" value="CHORD"/>
    <property type="match status" value="2"/>
</dbReference>
<dbReference type="Gene3D" id="4.10.1130.20">
    <property type="match status" value="1"/>
</dbReference>
<dbReference type="PANTHER" id="PTHR46983">
    <property type="entry name" value="CYSTEINE AND HISTIDINE-RICH DOMAIN-CONTAINING PROTEIN 1"/>
    <property type="match status" value="1"/>
</dbReference>
<feature type="region of interest" description="Disordered" evidence="4">
    <location>
        <begin position="542"/>
        <end position="561"/>
    </location>
</feature>
<proteinExistence type="predicted"/>
<evidence type="ECO:0000256" key="2">
    <source>
        <dbReference type="ARBA" id="ARBA00022737"/>
    </source>
</evidence>
<comment type="caution">
    <text evidence="7">The sequence shown here is derived from an EMBL/GenBank/DDBJ whole genome shotgun (WGS) entry which is preliminary data.</text>
</comment>
<dbReference type="Gene3D" id="2.60.40.790">
    <property type="match status" value="1"/>
</dbReference>
<dbReference type="InterPro" id="IPR008978">
    <property type="entry name" value="HSP20-like_chaperone"/>
</dbReference>
<evidence type="ECO:0000256" key="3">
    <source>
        <dbReference type="ARBA" id="ARBA00022833"/>
    </source>
</evidence>
<dbReference type="Gene3D" id="3.20.20.60">
    <property type="entry name" value="Phosphoenolpyruvate-binding domains"/>
    <property type="match status" value="1"/>
</dbReference>
<dbReference type="InterPro" id="IPR007052">
    <property type="entry name" value="CS_dom"/>
</dbReference>
<keyword evidence="3" id="KW-0862">Zinc</keyword>
<name>A0AAN6Q2L4_9PEZI</name>
<evidence type="ECO:0000259" key="5">
    <source>
        <dbReference type="PROSITE" id="PS51203"/>
    </source>
</evidence>
<dbReference type="CDD" id="cd06466">
    <property type="entry name" value="p23_CS_SGT1_like"/>
    <property type="match status" value="1"/>
</dbReference>
<organism evidence="7 8">
    <name type="scientific">Parathielavia hyrcaniae</name>
    <dbReference type="NCBI Taxonomy" id="113614"/>
    <lineage>
        <taxon>Eukaryota</taxon>
        <taxon>Fungi</taxon>
        <taxon>Dikarya</taxon>
        <taxon>Ascomycota</taxon>
        <taxon>Pezizomycotina</taxon>
        <taxon>Sordariomycetes</taxon>
        <taxon>Sordariomycetidae</taxon>
        <taxon>Sordariales</taxon>
        <taxon>Chaetomiaceae</taxon>
        <taxon>Parathielavia</taxon>
    </lineage>
</organism>
<dbReference type="InterPro" id="IPR005000">
    <property type="entry name" value="Aldolase/citrate-lyase_domain"/>
</dbReference>
<gene>
    <name evidence="7" type="ORF">N658DRAFT_515794</name>
</gene>
<evidence type="ECO:0000256" key="1">
    <source>
        <dbReference type="ARBA" id="ARBA00022723"/>
    </source>
</evidence>
<dbReference type="GO" id="GO:0003824">
    <property type="term" value="F:catalytic activity"/>
    <property type="evidence" value="ECO:0007669"/>
    <property type="project" value="InterPro"/>
</dbReference>
<dbReference type="PROSITE" id="PS51203">
    <property type="entry name" value="CS"/>
    <property type="match status" value="1"/>
</dbReference>